<evidence type="ECO:0000313" key="2">
    <source>
        <dbReference type="EMBL" id="PPQ76702.1"/>
    </source>
</evidence>
<dbReference type="STRING" id="231916.A0A409WDU2"/>
<dbReference type="EMBL" id="NHYE01005130">
    <property type="protein sequence ID" value="PPQ76702.1"/>
    <property type="molecule type" value="Genomic_DNA"/>
</dbReference>
<dbReference type="AlphaFoldDB" id="A0A409WDU2"/>
<feature type="region of interest" description="Disordered" evidence="1">
    <location>
        <begin position="422"/>
        <end position="512"/>
    </location>
</feature>
<feature type="compositionally biased region" description="Basic and acidic residues" evidence="1">
    <location>
        <begin position="452"/>
        <end position="463"/>
    </location>
</feature>
<feature type="region of interest" description="Disordered" evidence="1">
    <location>
        <begin position="221"/>
        <end position="366"/>
    </location>
</feature>
<keyword evidence="3" id="KW-1185">Reference proteome</keyword>
<feature type="compositionally biased region" description="Low complexity" evidence="1">
    <location>
        <begin position="471"/>
        <end position="512"/>
    </location>
</feature>
<feature type="compositionally biased region" description="Low complexity" evidence="1">
    <location>
        <begin position="227"/>
        <end position="239"/>
    </location>
</feature>
<sequence>MSHTTSNAATSNNQSSAQSNASAASSVNGHGPAQAVDGDLPPGEPMEGIVDLAREPLNYSERLPIHPDLLQHPSAEALMQPHFCMHVGHGSGIMNLAQLSMIPFHLSIDLKMRRYPTFWEAKGHYSTHFFTNSIRFSSVRGPPMIFQVIPIIDYPRSLQVLARPNPAIYPPFVGPYPAGPVPATVVPVPAAPVMPTIPLPPLSAPKITPAVLNSNASHFDPKPAPVIPSSVPGGTSSSVAKTSPIVPATSSSNVASTAVPTAPPVQPARPPTPMPRTPSAPGAASISAPLVPPGLGPPRHRAAAANSATGLKGGNGSSVDPIMVSSTTPTPVGPVEAATSALAPAKVAEPSRNKRPASPTPLGRVRAAPKSFSGVVTLSGILAANKRSLTAKKPLSNVVIDLSDSDGDGQPAQPSIQPMQTLVPQQPAPQPAPQPSRSTSARTRVTRSKAKARAEELADDVVRVTRKSNHSAPAQAGSSSAGAASGEASSSSAGATSGEASSSSAVGTSASASRGCVFSADGSFTDYDALASGNWIKSTRDYSHLPDISHLDRSLRPMSDAALAFRRMGGGGDQSSPSSSGTSSESSLSSSSSSSITVVLPAANVPPSTSAPVTASSAAPVTATPVTATPDPPVTPAASQTFPPAPSPTPAASSGAIPSSAPDPAGGGSPTLSEVNDAEQFYFVQEYPMEGVEEAMKQAGSG</sequence>
<feature type="compositionally biased region" description="Pro residues" evidence="1">
    <location>
        <begin position="261"/>
        <end position="278"/>
    </location>
</feature>
<feature type="region of interest" description="Disordered" evidence="1">
    <location>
        <begin position="566"/>
        <end position="592"/>
    </location>
</feature>
<feature type="compositionally biased region" description="Low complexity" evidence="1">
    <location>
        <begin position="1"/>
        <end position="26"/>
    </location>
</feature>
<name>A0A409WDU2_9AGAR</name>
<dbReference type="InParanoid" id="A0A409WDU2"/>
<evidence type="ECO:0000313" key="3">
    <source>
        <dbReference type="Proteomes" id="UP000284706"/>
    </source>
</evidence>
<gene>
    <name evidence="2" type="ORF">CVT26_004472</name>
</gene>
<comment type="caution">
    <text evidence="2">The sequence shown here is derived from an EMBL/GenBank/DDBJ whole genome shotgun (WGS) entry which is preliminary data.</text>
</comment>
<organism evidence="2 3">
    <name type="scientific">Gymnopilus dilepis</name>
    <dbReference type="NCBI Taxonomy" id="231916"/>
    <lineage>
        <taxon>Eukaryota</taxon>
        <taxon>Fungi</taxon>
        <taxon>Dikarya</taxon>
        <taxon>Basidiomycota</taxon>
        <taxon>Agaricomycotina</taxon>
        <taxon>Agaricomycetes</taxon>
        <taxon>Agaricomycetidae</taxon>
        <taxon>Agaricales</taxon>
        <taxon>Agaricineae</taxon>
        <taxon>Hymenogastraceae</taxon>
        <taxon>Gymnopilus</taxon>
    </lineage>
</organism>
<feature type="region of interest" description="Disordered" evidence="1">
    <location>
        <begin position="606"/>
        <end position="679"/>
    </location>
</feature>
<feature type="compositionally biased region" description="Low complexity" evidence="1">
    <location>
        <begin position="279"/>
        <end position="289"/>
    </location>
</feature>
<reference evidence="2 3" key="1">
    <citation type="journal article" date="2018" name="Evol. Lett.">
        <title>Horizontal gene cluster transfer increased hallucinogenic mushroom diversity.</title>
        <authorList>
            <person name="Reynolds H.T."/>
            <person name="Vijayakumar V."/>
            <person name="Gluck-Thaler E."/>
            <person name="Korotkin H.B."/>
            <person name="Matheny P.B."/>
            <person name="Slot J.C."/>
        </authorList>
    </citation>
    <scope>NUCLEOTIDE SEQUENCE [LARGE SCALE GENOMIC DNA]</scope>
    <source>
        <strain evidence="2 3">SRW20</strain>
    </source>
</reference>
<evidence type="ECO:0000256" key="1">
    <source>
        <dbReference type="SAM" id="MobiDB-lite"/>
    </source>
</evidence>
<feature type="region of interest" description="Disordered" evidence="1">
    <location>
        <begin position="1"/>
        <end position="48"/>
    </location>
</feature>
<feature type="compositionally biased region" description="Low complexity" evidence="1">
    <location>
        <begin position="650"/>
        <end position="664"/>
    </location>
</feature>
<feature type="compositionally biased region" description="Low complexity" evidence="1">
    <location>
        <begin position="606"/>
        <end position="629"/>
    </location>
</feature>
<feature type="compositionally biased region" description="Low complexity" evidence="1">
    <location>
        <begin position="574"/>
        <end position="592"/>
    </location>
</feature>
<dbReference type="Proteomes" id="UP000284706">
    <property type="component" value="Unassembled WGS sequence"/>
</dbReference>
<protein>
    <submittedName>
        <fullName evidence="2">Uncharacterized protein</fullName>
    </submittedName>
</protein>
<accession>A0A409WDU2</accession>
<feature type="compositionally biased region" description="Low complexity" evidence="1">
    <location>
        <begin position="246"/>
        <end position="260"/>
    </location>
</feature>
<proteinExistence type="predicted"/>